<proteinExistence type="predicted"/>
<keyword evidence="3" id="KW-1185">Reference proteome</keyword>
<reference evidence="2 3" key="1">
    <citation type="journal article" date="2012" name="Science">
        <title>The Paleozoic origin of enzymatic lignin decomposition reconstructed from 31 fungal genomes.</title>
        <authorList>
            <person name="Floudas D."/>
            <person name="Binder M."/>
            <person name="Riley R."/>
            <person name="Barry K."/>
            <person name="Blanchette R.A."/>
            <person name="Henrissat B."/>
            <person name="Martinez A.T."/>
            <person name="Otillar R."/>
            <person name="Spatafora J.W."/>
            <person name="Yadav J.S."/>
            <person name="Aerts A."/>
            <person name="Benoit I."/>
            <person name="Boyd A."/>
            <person name="Carlson A."/>
            <person name="Copeland A."/>
            <person name="Coutinho P.M."/>
            <person name="de Vries R.P."/>
            <person name="Ferreira P."/>
            <person name="Findley K."/>
            <person name="Foster B."/>
            <person name="Gaskell J."/>
            <person name="Glotzer D."/>
            <person name="Gorecki P."/>
            <person name="Heitman J."/>
            <person name="Hesse C."/>
            <person name="Hori C."/>
            <person name="Igarashi K."/>
            <person name="Jurgens J.A."/>
            <person name="Kallen N."/>
            <person name="Kersten P."/>
            <person name="Kohler A."/>
            <person name="Kuees U."/>
            <person name="Kumar T.K.A."/>
            <person name="Kuo A."/>
            <person name="LaButti K."/>
            <person name="Larrondo L.F."/>
            <person name="Lindquist E."/>
            <person name="Ling A."/>
            <person name="Lombard V."/>
            <person name="Lucas S."/>
            <person name="Lundell T."/>
            <person name="Martin R."/>
            <person name="McLaughlin D.J."/>
            <person name="Morgenstern I."/>
            <person name="Morin E."/>
            <person name="Murat C."/>
            <person name="Nagy L.G."/>
            <person name="Nolan M."/>
            <person name="Ohm R.A."/>
            <person name="Patyshakuliyeva A."/>
            <person name="Rokas A."/>
            <person name="Ruiz-Duenas F.J."/>
            <person name="Sabat G."/>
            <person name="Salamov A."/>
            <person name="Samejima M."/>
            <person name="Schmutz J."/>
            <person name="Slot J.C."/>
            <person name="St John F."/>
            <person name="Stenlid J."/>
            <person name="Sun H."/>
            <person name="Sun S."/>
            <person name="Syed K."/>
            <person name="Tsang A."/>
            <person name="Wiebenga A."/>
            <person name="Young D."/>
            <person name="Pisabarro A."/>
            <person name="Eastwood D.C."/>
            <person name="Martin F."/>
            <person name="Cullen D."/>
            <person name="Grigoriev I.V."/>
            <person name="Hibbett D.S."/>
        </authorList>
    </citation>
    <scope>NUCLEOTIDE SEQUENCE [LARGE SCALE GENOMIC DNA]</scope>
    <source>
        <strain evidence="2 3">ATCC 11539</strain>
    </source>
</reference>
<dbReference type="EMBL" id="KB469307">
    <property type="protein sequence ID" value="EPQ52826.1"/>
    <property type="molecule type" value="Genomic_DNA"/>
</dbReference>
<dbReference type="Proteomes" id="UP000030669">
    <property type="component" value="Unassembled WGS sequence"/>
</dbReference>
<evidence type="ECO:0000313" key="2">
    <source>
        <dbReference type="EMBL" id="EPQ52826.1"/>
    </source>
</evidence>
<dbReference type="OrthoDB" id="3329002at2759"/>
<feature type="region of interest" description="Disordered" evidence="1">
    <location>
        <begin position="1"/>
        <end position="47"/>
    </location>
</feature>
<feature type="region of interest" description="Disordered" evidence="1">
    <location>
        <begin position="318"/>
        <end position="337"/>
    </location>
</feature>
<feature type="compositionally biased region" description="Basic and acidic residues" evidence="1">
    <location>
        <begin position="33"/>
        <end position="45"/>
    </location>
</feature>
<accession>S7PYV3</accession>
<dbReference type="RefSeq" id="XP_007869072.1">
    <property type="nucleotide sequence ID" value="XM_007870881.1"/>
</dbReference>
<dbReference type="GeneID" id="19309740"/>
<organism evidence="2 3">
    <name type="scientific">Gloeophyllum trabeum (strain ATCC 11539 / FP-39264 / Madison 617)</name>
    <name type="common">Brown rot fungus</name>
    <dbReference type="NCBI Taxonomy" id="670483"/>
    <lineage>
        <taxon>Eukaryota</taxon>
        <taxon>Fungi</taxon>
        <taxon>Dikarya</taxon>
        <taxon>Basidiomycota</taxon>
        <taxon>Agaricomycotina</taxon>
        <taxon>Agaricomycetes</taxon>
        <taxon>Gloeophyllales</taxon>
        <taxon>Gloeophyllaceae</taxon>
        <taxon>Gloeophyllum</taxon>
    </lineage>
</organism>
<evidence type="ECO:0000256" key="1">
    <source>
        <dbReference type="SAM" id="MobiDB-lite"/>
    </source>
</evidence>
<feature type="compositionally biased region" description="Polar residues" evidence="1">
    <location>
        <begin position="1"/>
        <end position="14"/>
    </location>
</feature>
<feature type="region of interest" description="Disordered" evidence="1">
    <location>
        <begin position="248"/>
        <end position="297"/>
    </location>
</feature>
<dbReference type="AlphaFoldDB" id="S7PYV3"/>
<protein>
    <submittedName>
        <fullName evidence="2">Uncharacterized protein</fullName>
    </submittedName>
</protein>
<name>S7PYV3_GLOTA</name>
<dbReference type="KEGG" id="gtr:GLOTRDRAFT_95650"/>
<gene>
    <name evidence="2" type="ORF">GLOTRDRAFT_95650</name>
</gene>
<sequence>MSYSDTPFVDSQTVLGPRPRSDDVPCGTTSGEDDNRPCKRQKTEGEAMTLTTSHDETRVTPTMNRVPSSSKLETPFTADVAYAPDTTPDALYAAANLPATYGHQPIISVHERISDAYKILTGRISLRKVDYYRARRVQEDVMRLDDCWMRYQSAVEAVGGEVADCWFLAGNRPEALAIIMEQYEDSDAMDGQHESVYWDWYPEGDAPSQEEMDQCIDEVSRVWGKLGRYKLAITTAEYAARFPQDETAPIGISQPRDIQIKVTLPPDEESTTDTQKRRTHRQDLSYLTTTDRDIHPTAIQVEDQRRREEEWLERVATMVSEAAEGGEDDDDDIDEYI</sequence>
<dbReference type="HOGENOM" id="CLU_823996_0_0_1"/>
<feature type="compositionally biased region" description="Acidic residues" evidence="1">
    <location>
        <begin position="324"/>
        <end position="337"/>
    </location>
</feature>
<evidence type="ECO:0000313" key="3">
    <source>
        <dbReference type="Proteomes" id="UP000030669"/>
    </source>
</evidence>